<dbReference type="PANTHER" id="PTHR11108:SF1">
    <property type="entry name" value="FERROCHELATASE, MITOCHONDRIAL"/>
    <property type="match status" value="1"/>
</dbReference>
<evidence type="ECO:0000256" key="4">
    <source>
        <dbReference type="ARBA" id="ARBA00023239"/>
    </source>
</evidence>
<evidence type="ECO:0000313" key="9">
    <source>
        <dbReference type="EMBL" id="MDC7683054.1"/>
    </source>
</evidence>
<feature type="binding site" evidence="7">
    <location>
        <position position="270"/>
    </location>
    <ligand>
        <name>Fe(2+)</name>
        <dbReference type="ChEBI" id="CHEBI:29033"/>
    </ligand>
</feature>
<evidence type="ECO:0000256" key="2">
    <source>
        <dbReference type="ARBA" id="ARBA00023004"/>
    </source>
</evidence>
<dbReference type="EC" id="4.98.1.1" evidence="7 8"/>
<dbReference type="CDD" id="cd00419">
    <property type="entry name" value="Ferrochelatase_C"/>
    <property type="match status" value="1"/>
</dbReference>
<gene>
    <name evidence="7 9" type="primary">hemH</name>
    <name evidence="9" type="ORF">PQU92_07185</name>
</gene>
<comment type="caution">
    <text evidence="9">The sequence shown here is derived from an EMBL/GenBank/DDBJ whole genome shotgun (WGS) entry which is preliminary data.</text>
</comment>
<keyword evidence="4 7" id="KW-0456">Lyase</keyword>
<evidence type="ECO:0000313" key="10">
    <source>
        <dbReference type="Proteomes" id="UP001214854"/>
    </source>
</evidence>
<dbReference type="NCBIfam" id="TIGR00109">
    <property type="entry name" value="hemH"/>
    <property type="match status" value="1"/>
</dbReference>
<dbReference type="CDD" id="cd03411">
    <property type="entry name" value="Ferrochelatase_N"/>
    <property type="match status" value="1"/>
</dbReference>
<accession>A0ABT5HSM3</accession>
<evidence type="ECO:0000256" key="1">
    <source>
        <dbReference type="ARBA" id="ARBA00007718"/>
    </source>
</evidence>
<evidence type="ECO:0000256" key="8">
    <source>
        <dbReference type="RuleBase" id="RU000607"/>
    </source>
</evidence>
<sequence length="329" mass="36549">MKKVAVILFNLGGPLTQADVKPFLYNLFSDKFIIALPTPFRQIIAKLISTRREASAQANYRYMGGGSPIVKETEAQARALEAHLNTTPDIEFKAFIGMRYWHPFINEAIAALEAWGAEEIVALPLYPQYSTTTTQSSFETFKKAYKGTAPVHFIEDYPVNPWFVSAYAVLIRKAVAHIENLDDYRLLFSAHGLPEKVILGGDPYQRQVEASVAAIMATLNVPIEHVICYQSRVGPLKWIGPATDETILETAKSGKSPVIVPIAFVSEHIETLVELDIEYKHLAEEAGTKDYIRVPTVSVEPDFIRGLAEEVLTAIGYAAHTEVKEAIAR</sequence>
<evidence type="ECO:0000256" key="3">
    <source>
        <dbReference type="ARBA" id="ARBA00023133"/>
    </source>
</evidence>
<protein>
    <recommendedName>
        <fullName evidence="7 8">Ferrochelatase</fullName>
        <ecNumber evidence="7 8">4.98.1.1</ecNumber>
    </recommendedName>
    <alternativeName>
        <fullName evidence="7">Heme synthase</fullName>
    </alternativeName>
    <alternativeName>
        <fullName evidence="7">Protoheme ferro-lyase</fullName>
    </alternativeName>
</protein>
<dbReference type="PANTHER" id="PTHR11108">
    <property type="entry name" value="FERROCHELATASE"/>
    <property type="match status" value="1"/>
</dbReference>
<dbReference type="Gene3D" id="3.40.50.1400">
    <property type="match status" value="2"/>
</dbReference>
<dbReference type="RefSeq" id="WP_272747535.1">
    <property type="nucleotide sequence ID" value="NZ_JAQQKX010000004.1"/>
</dbReference>
<comment type="function">
    <text evidence="7 8">Catalyzes the ferrous insertion into protoporphyrin IX.</text>
</comment>
<keyword evidence="10" id="KW-1185">Reference proteome</keyword>
<comment type="catalytic activity">
    <reaction evidence="7 8">
        <text>heme b + 2 H(+) = protoporphyrin IX + Fe(2+)</text>
        <dbReference type="Rhea" id="RHEA:22584"/>
        <dbReference type="ChEBI" id="CHEBI:15378"/>
        <dbReference type="ChEBI" id="CHEBI:29033"/>
        <dbReference type="ChEBI" id="CHEBI:57306"/>
        <dbReference type="ChEBI" id="CHEBI:60344"/>
        <dbReference type="EC" id="4.98.1.1"/>
    </reaction>
</comment>
<dbReference type="InterPro" id="IPR033659">
    <property type="entry name" value="Ferrochelatase_N"/>
</dbReference>
<reference evidence="9 10" key="1">
    <citation type="submission" date="2023-01" db="EMBL/GenBank/DDBJ databases">
        <title>Novel species of the genus Asticcacaulis isolated from rivers.</title>
        <authorList>
            <person name="Lu H."/>
        </authorList>
    </citation>
    <scope>NUCLEOTIDE SEQUENCE [LARGE SCALE GENOMIC DNA]</scope>
    <source>
        <strain evidence="9 10">BYS171W</strain>
    </source>
</reference>
<keyword evidence="7 8" id="KW-0963">Cytoplasm</keyword>
<dbReference type="InterPro" id="IPR019772">
    <property type="entry name" value="Ferrochelatase_AS"/>
</dbReference>
<dbReference type="Pfam" id="PF00762">
    <property type="entry name" value="Ferrochelatase"/>
    <property type="match status" value="1"/>
</dbReference>
<evidence type="ECO:0000256" key="7">
    <source>
        <dbReference type="HAMAP-Rule" id="MF_00323"/>
    </source>
</evidence>
<dbReference type="Proteomes" id="UP001214854">
    <property type="component" value="Unassembled WGS sequence"/>
</dbReference>
<dbReference type="HAMAP" id="MF_00323">
    <property type="entry name" value="Ferrochelatase"/>
    <property type="match status" value="1"/>
</dbReference>
<comment type="catalytic activity">
    <reaction evidence="6">
        <text>Fe-coproporphyrin III + 2 H(+) = coproporphyrin III + Fe(2+)</text>
        <dbReference type="Rhea" id="RHEA:49572"/>
        <dbReference type="ChEBI" id="CHEBI:15378"/>
        <dbReference type="ChEBI" id="CHEBI:29033"/>
        <dbReference type="ChEBI" id="CHEBI:68438"/>
        <dbReference type="ChEBI" id="CHEBI:131725"/>
        <dbReference type="EC" id="4.99.1.9"/>
    </reaction>
    <physiologicalReaction direction="right-to-left" evidence="6">
        <dbReference type="Rhea" id="RHEA:49574"/>
    </physiologicalReaction>
</comment>
<dbReference type="PROSITE" id="PS00534">
    <property type="entry name" value="FERROCHELATASE"/>
    <property type="match status" value="1"/>
</dbReference>
<keyword evidence="5 7" id="KW-0627">Porphyrin biosynthesis</keyword>
<dbReference type="InterPro" id="IPR033644">
    <property type="entry name" value="Ferrochelatase_C"/>
</dbReference>
<proteinExistence type="inferred from homology"/>
<name>A0ABT5HSM3_9CAUL</name>
<feature type="binding site" evidence="7">
    <location>
        <position position="191"/>
    </location>
    <ligand>
        <name>Fe(2+)</name>
        <dbReference type="ChEBI" id="CHEBI:29033"/>
    </ligand>
</feature>
<comment type="pathway">
    <text evidence="7 8">Porphyrin-containing compound metabolism; protoheme biosynthesis; protoheme from protoporphyrin-IX: step 1/1.</text>
</comment>
<evidence type="ECO:0000256" key="5">
    <source>
        <dbReference type="ARBA" id="ARBA00023244"/>
    </source>
</evidence>
<dbReference type="SUPFAM" id="SSF53800">
    <property type="entry name" value="Chelatase"/>
    <property type="match status" value="1"/>
</dbReference>
<dbReference type="InterPro" id="IPR001015">
    <property type="entry name" value="Ferrochelatase"/>
</dbReference>
<organism evidence="9 10">
    <name type="scientific">Asticcacaulis aquaticus</name>
    <dbReference type="NCBI Taxonomy" id="2984212"/>
    <lineage>
        <taxon>Bacteria</taxon>
        <taxon>Pseudomonadati</taxon>
        <taxon>Pseudomonadota</taxon>
        <taxon>Alphaproteobacteria</taxon>
        <taxon>Caulobacterales</taxon>
        <taxon>Caulobacteraceae</taxon>
        <taxon>Asticcacaulis</taxon>
    </lineage>
</organism>
<evidence type="ECO:0000256" key="6">
    <source>
        <dbReference type="ARBA" id="ARBA00024536"/>
    </source>
</evidence>
<dbReference type="EMBL" id="JAQQKX010000004">
    <property type="protein sequence ID" value="MDC7683054.1"/>
    <property type="molecule type" value="Genomic_DNA"/>
</dbReference>
<keyword evidence="3 7" id="KW-0350">Heme biosynthesis</keyword>
<keyword evidence="7" id="KW-0479">Metal-binding</keyword>
<keyword evidence="2 7" id="KW-0408">Iron</keyword>
<comment type="similarity">
    <text evidence="1 7 8">Belongs to the ferrochelatase family.</text>
</comment>
<comment type="subcellular location">
    <subcellularLocation>
        <location evidence="7 8">Cytoplasm</location>
    </subcellularLocation>
</comment>